<comment type="subcellular location">
    <subcellularLocation>
        <location evidence="1 8">Nucleus</location>
    </subcellularLocation>
</comment>
<protein>
    <submittedName>
        <fullName evidence="11">BEL1-like homeodomain protein 8</fullName>
    </submittedName>
</protein>
<feature type="DNA-binding region" description="Homeobox" evidence="8">
    <location>
        <begin position="98"/>
        <end position="160"/>
    </location>
</feature>
<dbReference type="SMART" id="SM00389">
    <property type="entry name" value="HOX"/>
    <property type="match status" value="1"/>
</dbReference>
<keyword evidence="4 8" id="KW-0238">DNA-binding</keyword>
<dbReference type="SUPFAM" id="SSF46689">
    <property type="entry name" value="Homeodomain-like"/>
    <property type="match status" value="1"/>
</dbReference>
<dbReference type="Pfam" id="PF07526">
    <property type="entry name" value="POX"/>
    <property type="match status" value="1"/>
</dbReference>
<dbReference type="GO" id="GO:0006355">
    <property type="term" value="P:regulation of DNA-templated transcription"/>
    <property type="evidence" value="ECO:0007669"/>
    <property type="project" value="InterPro"/>
</dbReference>
<keyword evidence="7 8" id="KW-0539">Nucleus</keyword>
<evidence type="ECO:0000256" key="9">
    <source>
        <dbReference type="SAM" id="MobiDB-lite"/>
    </source>
</evidence>
<reference evidence="11" key="1">
    <citation type="submission" date="2014-07" db="EMBL/GenBank/DDBJ databases">
        <title>Identification of a novel salt tolerance gene in wild soybean by whole-genome sequencing.</title>
        <authorList>
            <person name="Lam H.-M."/>
            <person name="Qi X."/>
            <person name="Li M.-W."/>
            <person name="Liu X."/>
            <person name="Xie M."/>
            <person name="Ni M."/>
            <person name="Xu X."/>
        </authorList>
    </citation>
    <scope>NUCLEOTIDE SEQUENCE [LARGE SCALE GENOMIC DNA]</scope>
    <source>
        <tissue evidence="11">Root</tissue>
    </source>
</reference>
<name>A0A0B2P8Y7_GLYSO</name>
<evidence type="ECO:0000256" key="6">
    <source>
        <dbReference type="ARBA" id="ARBA00023163"/>
    </source>
</evidence>
<feature type="domain" description="Homeobox" evidence="10">
    <location>
        <begin position="96"/>
        <end position="159"/>
    </location>
</feature>
<dbReference type="InterPro" id="IPR009057">
    <property type="entry name" value="Homeodomain-like_sf"/>
</dbReference>
<dbReference type="InterPro" id="IPR008422">
    <property type="entry name" value="KN_HD"/>
</dbReference>
<comment type="similarity">
    <text evidence="2">Belongs to the TALE/BELL homeobox family.</text>
</comment>
<dbReference type="InterPro" id="IPR001356">
    <property type="entry name" value="HD"/>
</dbReference>
<sequence length="325" mass="36512">MQMVVQSFESVVGLSSATPYVSLALKSISKHFRCLKNAISDQLKLTCEVLGEDYSIPTTSTGSKFDNNVARLRCMDQNFQKNKSGGANINFLEPQQHVWRPQRGLPERSVAILKAWLFEHFLHPYPTDTDKHMLATQTGLSRNQVSNWFINARVRVWKPMVEEIHMLETKGATEAHQHQTSSKNDQLASASEGSNNQLKSDNQPAHEFGAHALHSHAIPEKQFQCLEMGSSSLAGNEEQHMGMEEDQWSQEKRSKLECQIASTPSMDGTVMGFMPYRRSGLEGLGSVSLTLGLRHGVEGVQQQHLQQEEELRRQFGGHMIHDFVG</sequence>
<evidence type="ECO:0000256" key="2">
    <source>
        <dbReference type="ARBA" id="ARBA00006454"/>
    </source>
</evidence>
<evidence type="ECO:0000256" key="3">
    <source>
        <dbReference type="ARBA" id="ARBA00023015"/>
    </source>
</evidence>
<evidence type="ECO:0000256" key="5">
    <source>
        <dbReference type="ARBA" id="ARBA00023155"/>
    </source>
</evidence>
<gene>
    <name evidence="11" type="ORF">glysoja_024627</name>
</gene>
<evidence type="ECO:0000259" key="10">
    <source>
        <dbReference type="PROSITE" id="PS50071"/>
    </source>
</evidence>
<proteinExistence type="inferred from homology"/>
<dbReference type="InterPro" id="IPR006563">
    <property type="entry name" value="POX_dom"/>
</dbReference>
<evidence type="ECO:0000313" key="11">
    <source>
        <dbReference type="EMBL" id="KHN05661.1"/>
    </source>
</evidence>
<evidence type="ECO:0000256" key="8">
    <source>
        <dbReference type="PROSITE-ProRule" id="PRU00108"/>
    </source>
</evidence>
<dbReference type="PANTHER" id="PTHR11850">
    <property type="entry name" value="HOMEOBOX PROTEIN TRANSCRIPTION FACTORS"/>
    <property type="match status" value="1"/>
</dbReference>
<organism evidence="11">
    <name type="scientific">Glycine soja</name>
    <name type="common">Wild soybean</name>
    <dbReference type="NCBI Taxonomy" id="3848"/>
    <lineage>
        <taxon>Eukaryota</taxon>
        <taxon>Viridiplantae</taxon>
        <taxon>Streptophyta</taxon>
        <taxon>Embryophyta</taxon>
        <taxon>Tracheophyta</taxon>
        <taxon>Spermatophyta</taxon>
        <taxon>Magnoliopsida</taxon>
        <taxon>eudicotyledons</taxon>
        <taxon>Gunneridae</taxon>
        <taxon>Pentapetalae</taxon>
        <taxon>rosids</taxon>
        <taxon>fabids</taxon>
        <taxon>Fabales</taxon>
        <taxon>Fabaceae</taxon>
        <taxon>Papilionoideae</taxon>
        <taxon>50 kb inversion clade</taxon>
        <taxon>NPAAA clade</taxon>
        <taxon>indigoferoid/millettioid clade</taxon>
        <taxon>Phaseoleae</taxon>
        <taxon>Glycine</taxon>
        <taxon>Glycine subgen. Soja</taxon>
    </lineage>
</organism>
<dbReference type="Pfam" id="PF05920">
    <property type="entry name" value="Homeobox_KN"/>
    <property type="match status" value="1"/>
</dbReference>
<dbReference type="InterPro" id="IPR050224">
    <property type="entry name" value="TALE_homeobox"/>
</dbReference>
<dbReference type="FunFam" id="1.10.10.60:FF:000117">
    <property type="entry name" value="BEL1-like homeodomain protein 9"/>
    <property type="match status" value="1"/>
</dbReference>
<dbReference type="PROSITE" id="PS50071">
    <property type="entry name" value="HOMEOBOX_2"/>
    <property type="match status" value="1"/>
</dbReference>
<dbReference type="AlphaFoldDB" id="A0A0B2P8Y7"/>
<dbReference type="GO" id="GO:0005634">
    <property type="term" value="C:nucleus"/>
    <property type="evidence" value="ECO:0007669"/>
    <property type="project" value="UniProtKB-SubCell"/>
</dbReference>
<evidence type="ECO:0000256" key="7">
    <source>
        <dbReference type="ARBA" id="ARBA00023242"/>
    </source>
</evidence>
<dbReference type="Proteomes" id="UP000053555">
    <property type="component" value="Unassembled WGS sequence"/>
</dbReference>
<dbReference type="EMBL" id="KN668168">
    <property type="protein sequence ID" value="KHN05661.1"/>
    <property type="molecule type" value="Genomic_DNA"/>
</dbReference>
<keyword evidence="6" id="KW-0804">Transcription</keyword>
<feature type="compositionally biased region" description="Polar residues" evidence="9">
    <location>
        <begin position="178"/>
        <end position="203"/>
    </location>
</feature>
<feature type="region of interest" description="Disordered" evidence="9">
    <location>
        <begin position="171"/>
        <end position="203"/>
    </location>
</feature>
<keyword evidence="5 8" id="KW-0371">Homeobox</keyword>
<keyword evidence="3" id="KW-0805">Transcription regulation</keyword>
<evidence type="ECO:0000256" key="4">
    <source>
        <dbReference type="ARBA" id="ARBA00023125"/>
    </source>
</evidence>
<evidence type="ECO:0000256" key="1">
    <source>
        <dbReference type="ARBA" id="ARBA00004123"/>
    </source>
</evidence>
<accession>A0A0B2P8Y7</accession>
<dbReference type="GO" id="GO:0003677">
    <property type="term" value="F:DNA binding"/>
    <property type="evidence" value="ECO:0007669"/>
    <property type="project" value="UniProtKB-UniRule"/>
</dbReference>
<dbReference type="CDD" id="cd00086">
    <property type="entry name" value="homeodomain"/>
    <property type="match status" value="1"/>
</dbReference>
<dbReference type="Gene3D" id="1.10.10.60">
    <property type="entry name" value="Homeodomain-like"/>
    <property type="match status" value="1"/>
</dbReference>